<sequence length="72" mass="8199">MPVGTILAYALTNKRNRSIQQIKKVHKYLSKSFLYSFFSVSGEETRGFPLSERHHAGKKPVFLPGQILKTYG</sequence>
<gene>
    <name evidence="1" type="ORF">dnm_027580</name>
</gene>
<protein>
    <submittedName>
        <fullName evidence="1">Uncharacterized protein</fullName>
    </submittedName>
</protein>
<accession>A0A975BJA1</accession>
<dbReference type="AlphaFoldDB" id="A0A975BJA1"/>
<name>A0A975BJA1_9BACT</name>
<dbReference type="EMBL" id="CP061800">
    <property type="protein sequence ID" value="QTA86734.1"/>
    <property type="molecule type" value="Genomic_DNA"/>
</dbReference>
<keyword evidence="2" id="KW-1185">Reference proteome</keyword>
<dbReference type="Proteomes" id="UP000663722">
    <property type="component" value="Chromosome"/>
</dbReference>
<evidence type="ECO:0000313" key="1">
    <source>
        <dbReference type="EMBL" id="QTA86734.1"/>
    </source>
</evidence>
<reference evidence="1" key="1">
    <citation type="journal article" date="2021" name="Microb. Physiol.">
        <title>Proteogenomic Insights into the Physiology of Marine, Sulfate-Reducing, Filamentous Desulfonema limicola and Desulfonema magnum.</title>
        <authorList>
            <person name="Schnaars V."/>
            <person name="Wohlbrand L."/>
            <person name="Scheve S."/>
            <person name="Hinrichs C."/>
            <person name="Reinhardt R."/>
            <person name="Rabus R."/>
        </authorList>
    </citation>
    <scope>NUCLEOTIDE SEQUENCE</scope>
    <source>
        <strain evidence="1">4be13</strain>
    </source>
</reference>
<dbReference type="KEGG" id="dmm:dnm_027580"/>
<evidence type="ECO:0000313" key="2">
    <source>
        <dbReference type="Proteomes" id="UP000663722"/>
    </source>
</evidence>
<organism evidence="1 2">
    <name type="scientific">Desulfonema magnum</name>
    <dbReference type="NCBI Taxonomy" id="45655"/>
    <lineage>
        <taxon>Bacteria</taxon>
        <taxon>Pseudomonadati</taxon>
        <taxon>Thermodesulfobacteriota</taxon>
        <taxon>Desulfobacteria</taxon>
        <taxon>Desulfobacterales</taxon>
        <taxon>Desulfococcaceae</taxon>
        <taxon>Desulfonema</taxon>
    </lineage>
</organism>
<proteinExistence type="predicted"/>